<keyword evidence="13" id="KW-1185">Reference proteome</keyword>
<accession>I0IN00</accession>
<dbReference type="Proteomes" id="UP000007382">
    <property type="component" value="Chromosome"/>
</dbReference>
<reference evidence="13" key="2">
    <citation type="submission" date="2012-03" db="EMBL/GenBank/DDBJ databases">
        <title>The complete genome sequence of the pioneer microbe on fresh volcanic deposit, Leptospirillum ferrooxidans strain C2-3.</title>
        <authorList>
            <person name="Fujimura R."/>
            <person name="Sato Y."/>
            <person name="Nishizawa T."/>
            <person name="Nanba K."/>
            <person name="Oshima K."/>
            <person name="Hattori M."/>
            <person name="Kamijo T."/>
            <person name="Ohta H."/>
        </authorList>
    </citation>
    <scope>NUCLEOTIDE SEQUENCE [LARGE SCALE GENOMIC DNA]</scope>
    <source>
        <strain evidence="13">C2-3</strain>
    </source>
</reference>
<evidence type="ECO:0000256" key="3">
    <source>
        <dbReference type="ARBA" id="ARBA00004947"/>
    </source>
</evidence>
<proteinExistence type="inferred from homology"/>
<reference evidence="12 13" key="1">
    <citation type="journal article" date="2012" name="J. Bacteriol.">
        <title>Complete Genome Sequence of Leptospirillum ferrooxidans Strain C2-3, Isolated from a Fresh Volcanic Ash Deposit on the Island of Miyake, Japan.</title>
        <authorList>
            <person name="Fujimura R."/>
            <person name="Sato Y."/>
            <person name="Nishizawa T."/>
            <person name="Oshima K."/>
            <person name="Kim S.-W."/>
            <person name="Hattori M."/>
            <person name="Kamijo T."/>
            <person name="Ohta H."/>
        </authorList>
    </citation>
    <scope>NUCLEOTIDE SEQUENCE [LARGE SCALE GENOMIC DNA]</scope>
    <source>
        <strain evidence="12 13">C2-3</strain>
    </source>
</reference>
<dbReference type="CDD" id="cd05247">
    <property type="entry name" value="UDP_G4E_1_SDR_e"/>
    <property type="match status" value="1"/>
</dbReference>
<comment type="similarity">
    <text evidence="4 10">Belongs to the NAD(P)-dependent epimerase/dehydratase family.</text>
</comment>
<dbReference type="PATRIC" id="fig|1162668.3.peg.1082"/>
<dbReference type="PANTHER" id="PTHR43725">
    <property type="entry name" value="UDP-GLUCOSE 4-EPIMERASE"/>
    <property type="match status" value="1"/>
</dbReference>
<evidence type="ECO:0000256" key="1">
    <source>
        <dbReference type="ARBA" id="ARBA00000083"/>
    </source>
</evidence>
<evidence type="ECO:0000256" key="2">
    <source>
        <dbReference type="ARBA" id="ARBA00001911"/>
    </source>
</evidence>
<dbReference type="GO" id="GO:0003978">
    <property type="term" value="F:UDP-glucose 4-epimerase activity"/>
    <property type="evidence" value="ECO:0007669"/>
    <property type="project" value="UniProtKB-UniRule"/>
</dbReference>
<dbReference type="OrthoDB" id="9801785at2"/>
<comment type="subunit">
    <text evidence="10">Homodimer.</text>
</comment>
<dbReference type="NCBIfam" id="TIGR01179">
    <property type="entry name" value="galE"/>
    <property type="match status" value="1"/>
</dbReference>
<dbReference type="HOGENOM" id="CLU_007383_1_10_0"/>
<dbReference type="Gene3D" id="3.40.50.720">
    <property type="entry name" value="NAD(P)-binding Rossmann-like Domain"/>
    <property type="match status" value="1"/>
</dbReference>
<comment type="catalytic activity">
    <reaction evidence="1 10">
        <text>UDP-alpha-D-glucose = UDP-alpha-D-galactose</text>
        <dbReference type="Rhea" id="RHEA:22168"/>
        <dbReference type="ChEBI" id="CHEBI:58885"/>
        <dbReference type="ChEBI" id="CHEBI:66914"/>
        <dbReference type="EC" id="5.1.3.2"/>
    </reaction>
</comment>
<dbReference type="Gene3D" id="3.90.25.10">
    <property type="entry name" value="UDP-galactose 4-epimerase, domain 1"/>
    <property type="match status" value="1"/>
</dbReference>
<evidence type="ECO:0000256" key="10">
    <source>
        <dbReference type="RuleBase" id="RU366046"/>
    </source>
</evidence>
<evidence type="ECO:0000256" key="9">
    <source>
        <dbReference type="ARBA" id="ARBA00023277"/>
    </source>
</evidence>
<comment type="cofactor">
    <cofactor evidence="2 10">
        <name>NAD(+)</name>
        <dbReference type="ChEBI" id="CHEBI:57540"/>
    </cofactor>
</comment>
<comment type="pathway">
    <text evidence="3 10">Carbohydrate metabolism; galactose metabolism.</text>
</comment>
<dbReference type="SUPFAM" id="SSF51735">
    <property type="entry name" value="NAD(P)-binding Rossmann-fold domains"/>
    <property type="match status" value="1"/>
</dbReference>
<dbReference type="GO" id="GO:0033499">
    <property type="term" value="P:galactose catabolic process via UDP-galactose, Leloir pathway"/>
    <property type="evidence" value="ECO:0007669"/>
    <property type="project" value="TreeGrafter"/>
</dbReference>
<dbReference type="RefSeq" id="WP_014449140.1">
    <property type="nucleotide sequence ID" value="NC_017094.1"/>
</dbReference>
<keyword evidence="7 10" id="KW-0520">NAD</keyword>
<gene>
    <name evidence="12" type="primary">epsS</name>
    <name evidence="12" type="ordered locus">LFE_0945</name>
</gene>
<evidence type="ECO:0000313" key="12">
    <source>
        <dbReference type="EMBL" id="BAM06649.1"/>
    </source>
</evidence>
<evidence type="ECO:0000256" key="7">
    <source>
        <dbReference type="ARBA" id="ARBA00023027"/>
    </source>
</evidence>
<evidence type="ECO:0000256" key="5">
    <source>
        <dbReference type="ARBA" id="ARBA00013189"/>
    </source>
</evidence>
<keyword evidence="8 10" id="KW-0413">Isomerase</keyword>
<keyword evidence="9 10" id="KW-0119">Carbohydrate metabolism</keyword>
<dbReference type="InterPro" id="IPR005886">
    <property type="entry name" value="UDP_G4E"/>
</dbReference>
<dbReference type="InterPro" id="IPR036291">
    <property type="entry name" value="NAD(P)-bd_dom_sf"/>
</dbReference>
<evidence type="ECO:0000256" key="6">
    <source>
        <dbReference type="ARBA" id="ARBA00018569"/>
    </source>
</evidence>
<dbReference type="EMBL" id="AP012342">
    <property type="protein sequence ID" value="BAM06649.1"/>
    <property type="molecule type" value="Genomic_DNA"/>
</dbReference>
<dbReference type="PANTHER" id="PTHR43725:SF53">
    <property type="entry name" value="UDP-ARABINOSE 4-EPIMERASE 1"/>
    <property type="match status" value="1"/>
</dbReference>
<name>I0IN00_LEPFC</name>
<evidence type="ECO:0000256" key="4">
    <source>
        <dbReference type="ARBA" id="ARBA00007637"/>
    </source>
</evidence>
<sequence>MKILVTGGAGYIGSHMVSLLEKSGHEVTVMDNLSNGHRDSIGETPFILGDIGDRSLLDQVLAENSFDAVMHFASFIQVGESVTSPSKYYNNNVSKTLVLLDAMVNAGIRKFIFSSTAAIFGEPIYSPIDESHPKSPVSPYGRTKLFVEQVLADYRQAYGLKSVSLRYFNAAGADPDGKNGERHHPETHLIPLILKAASGERDSITVYGKDYETPDGTCIRDYIHVVDLCEAHLLSLMHLSSGGDSAAYNLGNGQGFSVLEVIAAAEKVTQKEIRVKNGNRREGDPPRLVADSRMIKQELGWTPHYPEIETIIKHAWKFENQ</sequence>
<dbReference type="UniPathway" id="UPA00214"/>
<evidence type="ECO:0000259" key="11">
    <source>
        <dbReference type="Pfam" id="PF01370"/>
    </source>
</evidence>
<organism evidence="12 13">
    <name type="scientific">Leptospirillum ferrooxidans (strain C2-3)</name>
    <dbReference type="NCBI Taxonomy" id="1162668"/>
    <lineage>
        <taxon>Bacteria</taxon>
        <taxon>Pseudomonadati</taxon>
        <taxon>Nitrospirota</taxon>
        <taxon>Nitrospiria</taxon>
        <taxon>Nitrospirales</taxon>
        <taxon>Nitrospiraceae</taxon>
        <taxon>Leptospirillum</taxon>
    </lineage>
</organism>
<evidence type="ECO:0000256" key="8">
    <source>
        <dbReference type="ARBA" id="ARBA00023235"/>
    </source>
</evidence>
<dbReference type="KEGG" id="lfc:LFE_0945"/>
<dbReference type="Pfam" id="PF01370">
    <property type="entry name" value="Epimerase"/>
    <property type="match status" value="1"/>
</dbReference>
<dbReference type="eggNOG" id="COG1087">
    <property type="taxonomic scope" value="Bacteria"/>
</dbReference>
<feature type="domain" description="NAD-dependent epimerase/dehydratase" evidence="11">
    <location>
        <begin position="3"/>
        <end position="251"/>
    </location>
</feature>
<dbReference type="AlphaFoldDB" id="I0IN00"/>
<dbReference type="EC" id="5.1.3.2" evidence="5 10"/>
<dbReference type="InterPro" id="IPR001509">
    <property type="entry name" value="Epimerase_deHydtase"/>
</dbReference>
<protein>
    <recommendedName>
        <fullName evidence="6 10">UDP-glucose 4-epimerase</fullName>
        <ecNumber evidence="5 10">5.1.3.2</ecNumber>
    </recommendedName>
</protein>
<dbReference type="STRING" id="1162668.LFE_0945"/>
<evidence type="ECO:0000313" key="13">
    <source>
        <dbReference type="Proteomes" id="UP000007382"/>
    </source>
</evidence>